<accession>A0A5D0RJG2</accession>
<evidence type="ECO:0000256" key="1">
    <source>
        <dbReference type="SAM" id="MobiDB-lite"/>
    </source>
</evidence>
<dbReference type="Proteomes" id="UP000322080">
    <property type="component" value="Unassembled WGS sequence"/>
</dbReference>
<reference evidence="2 3" key="1">
    <citation type="submission" date="2019-08" db="EMBL/GenBank/DDBJ databases">
        <title>Identification of a novel species of the genus Boseongicola.</title>
        <authorList>
            <person name="Zhang X.-Q."/>
        </authorList>
    </citation>
    <scope>NUCLEOTIDE SEQUENCE [LARGE SCALE GENOMIC DNA]</scope>
    <source>
        <strain evidence="2 3">HY14</strain>
    </source>
</reference>
<feature type="compositionally biased region" description="Basic and acidic residues" evidence="1">
    <location>
        <begin position="1"/>
        <end position="11"/>
    </location>
</feature>
<dbReference type="RefSeq" id="WP_148377576.1">
    <property type="nucleotide sequence ID" value="NZ_VSIY01000005.1"/>
</dbReference>
<evidence type="ECO:0000313" key="2">
    <source>
        <dbReference type="EMBL" id="TYB81767.1"/>
    </source>
</evidence>
<comment type="caution">
    <text evidence="2">The sequence shown here is derived from an EMBL/GenBank/DDBJ whole genome shotgun (WGS) entry which is preliminary data.</text>
</comment>
<proteinExistence type="predicted"/>
<name>A0A5D0RJG2_9RHOB</name>
<protein>
    <recommendedName>
        <fullName evidence="4">Phage terminase Nu1 subunit (DNA packaging protein)</fullName>
    </recommendedName>
</protein>
<dbReference type="EMBL" id="VSIY01000005">
    <property type="protein sequence ID" value="TYB81767.1"/>
    <property type="molecule type" value="Genomic_DNA"/>
</dbReference>
<keyword evidence="3" id="KW-1185">Reference proteome</keyword>
<evidence type="ECO:0000313" key="3">
    <source>
        <dbReference type="Proteomes" id="UP000322080"/>
    </source>
</evidence>
<feature type="region of interest" description="Disordered" evidence="1">
    <location>
        <begin position="1"/>
        <end position="22"/>
    </location>
</feature>
<evidence type="ECO:0008006" key="4">
    <source>
        <dbReference type="Google" id="ProtNLM"/>
    </source>
</evidence>
<gene>
    <name evidence="2" type="ORF">FVF75_08665</name>
</gene>
<dbReference type="AlphaFoldDB" id="A0A5D0RJG2"/>
<organism evidence="2 3">
    <name type="scientific">Maritimibacter fusiformis</name>
    <dbReference type="NCBI Taxonomy" id="2603819"/>
    <lineage>
        <taxon>Bacteria</taxon>
        <taxon>Pseudomonadati</taxon>
        <taxon>Pseudomonadota</taxon>
        <taxon>Alphaproteobacteria</taxon>
        <taxon>Rhodobacterales</taxon>
        <taxon>Roseobacteraceae</taxon>
        <taxon>Maritimibacter</taxon>
    </lineage>
</organism>
<sequence>MASTAKTEKRGKPAAAKSENVGEKTVGIREAASLLNRSTQWVHKLVAAGFVEKVGRGQYRISDITSGTVAYYEDLLQKSSKSATSNRVSEARAAEIELRTAERRRELIPQEEAIAAMDLVVGKVAETLSGLPARITRDLVLRRKIEAAVHAGRKEIADALAELSGFVEAGGDLPATDTEDDPK</sequence>